<feature type="region of interest" description="Disordered" evidence="1">
    <location>
        <begin position="41"/>
        <end position="61"/>
    </location>
</feature>
<reference evidence="2 3" key="1">
    <citation type="submission" date="2018-05" db="EMBL/GenBank/DDBJ databases">
        <title>Genomic Encyclopedia of Type Strains, Phase IV (KMG-IV): sequencing the most valuable type-strain genomes for metagenomic binning, comparative biology and taxonomic classification.</title>
        <authorList>
            <person name="Goeker M."/>
        </authorList>
    </citation>
    <scope>NUCLEOTIDE SEQUENCE [LARGE SCALE GENOMIC DNA]</scope>
    <source>
        <strain evidence="2 3">DSM 45480</strain>
    </source>
</reference>
<evidence type="ECO:0000313" key="3">
    <source>
        <dbReference type="Proteomes" id="UP000246005"/>
    </source>
</evidence>
<name>A0A316HPP7_9PSEU</name>
<gene>
    <name evidence="2" type="ORF">C8D88_11568</name>
</gene>
<evidence type="ECO:0000256" key="1">
    <source>
        <dbReference type="SAM" id="MobiDB-lite"/>
    </source>
</evidence>
<organism evidence="2 3">
    <name type="scientific">Lentzea atacamensis</name>
    <dbReference type="NCBI Taxonomy" id="531938"/>
    <lineage>
        <taxon>Bacteria</taxon>
        <taxon>Bacillati</taxon>
        <taxon>Actinomycetota</taxon>
        <taxon>Actinomycetes</taxon>
        <taxon>Pseudonocardiales</taxon>
        <taxon>Pseudonocardiaceae</taxon>
        <taxon>Lentzea</taxon>
    </lineage>
</organism>
<protein>
    <submittedName>
        <fullName evidence="2">Uncharacterized protein</fullName>
    </submittedName>
</protein>
<dbReference type="AlphaFoldDB" id="A0A316HPP7"/>
<comment type="caution">
    <text evidence="2">The sequence shown here is derived from an EMBL/GenBank/DDBJ whole genome shotgun (WGS) entry which is preliminary data.</text>
</comment>
<evidence type="ECO:0000313" key="2">
    <source>
        <dbReference type="EMBL" id="PWK81952.1"/>
    </source>
</evidence>
<dbReference type="Proteomes" id="UP000246005">
    <property type="component" value="Unassembled WGS sequence"/>
</dbReference>
<accession>A0A316HPP7</accession>
<sequence length="132" mass="14374">MAPAPARAQLSITGDTDFTWRDRLVAPPVWAAGWAQVEQNSKRPVGDPAAAGWKRSDRKGLVTRDGGASQLNLEKRSKYSVSFAMTRSFLAPRLLSFAKRETGGRNWVIAVPWVAIAPSRKAASMNDFVCSG</sequence>
<dbReference type="EMBL" id="QGHB01000015">
    <property type="protein sequence ID" value="PWK81952.1"/>
    <property type="molecule type" value="Genomic_DNA"/>
</dbReference>
<proteinExistence type="predicted"/>